<feature type="transmembrane region" description="Helical" evidence="1">
    <location>
        <begin position="153"/>
        <end position="175"/>
    </location>
</feature>
<dbReference type="InterPro" id="IPR035919">
    <property type="entry name" value="EAL_sf"/>
</dbReference>
<accession>A0AAW7X8J4</accession>
<dbReference type="InterPro" id="IPR050706">
    <property type="entry name" value="Cyclic-di-GMP_PDE-like"/>
</dbReference>
<reference evidence="5" key="1">
    <citation type="submission" date="2023-07" db="EMBL/GenBank/DDBJ databases">
        <title>Genome content predicts the carbon catabolic preferences of heterotrophic bacteria.</title>
        <authorList>
            <person name="Gralka M."/>
        </authorList>
    </citation>
    <scope>NUCLEOTIDE SEQUENCE</scope>
    <source>
        <strain evidence="5">I3M17_2</strain>
    </source>
</reference>
<dbReference type="Pfam" id="PF16448">
    <property type="entry name" value="LapD_MoxY_N"/>
    <property type="match status" value="1"/>
</dbReference>
<dbReference type="InterPro" id="IPR043128">
    <property type="entry name" value="Rev_trsase/Diguanyl_cyclase"/>
</dbReference>
<dbReference type="EMBL" id="JAUOPB010000008">
    <property type="protein sequence ID" value="MDO6423172.1"/>
    <property type="molecule type" value="Genomic_DNA"/>
</dbReference>
<dbReference type="Gene3D" id="3.30.70.270">
    <property type="match status" value="1"/>
</dbReference>
<dbReference type="SUPFAM" id="SSF141868">
    <property type="entry name" value="EAL domain-like"/>
    <property type="match status" value="1"/>
</dbReference>
<dbReference type="PANTHER" id="PTHR33121">
    <property type="entry name" value="CYCLIC DI-GMP PHOSPHODIESTERASE PDEF"/>
    <property type="match status" value="1"/>
</dbReference>
<dbReference type="AlphaFoldDB" id="A0AAW7X8J4"/>
<sequence>MSLLRRLVLAITVMIIALLAANVVVGVYNARSYFSHQLQALAEDTATSLGLTISHAAKDKDLAQVELMINVIFDRGYYQSITYSDMQGKVVVSRSREIRIEGVPQWFIDWIVIPQRAGTAEVVSGWFRLGELRVQTHPGYAYRDLWRVFTEQLWLFFFTAVLCYGLAGLGLKYLLRPLKRLEDQADAICRKEFPVQETLPNTPELRRMVVAMNRMVNKIKDMFQQQVNLTDELRREASIDALTGLPNRDEFNAQLKAWLESDHGGGMAALVIVHVADLQSLNDTHGREKSDGWLQQIAKVIEHCSSAWPSSILARRTGCDFCWFVPSVAERELNALATDLVTRIKLLEFAEAGKFNVGIAVSAQVDSLPALLGTADAALRQSTSLGDGEWVVMPLGNKTIQRAAGDWRPFLQNVINNQLLSLHAQPIVARSGESPIYAEVLSRIQDGDDLINAGVFWPLVERFKLEAAMDRSVLLALTQHLAQSDPQSRRCFGVNLSPMSLFDLEFTEWLEREILASPFASRLVIEIPERALKRTGGLPEIVFKLAAGGVRIALDRFGLMPAALGSLQNLPLTYVKIDRRFISGIDSHKQNQFYVRNLVQIAQSCDIEVIAEGVETSAEWRVLGELGVGVGQGYLFAEPTKI</sequence>
<dbReference type="InterPro" id="IPR000160">
    <property type="entry name" value="GGDEF_dom"/>
</dbReference>
<organism evidence="5 6">
    <name type="scientific">Saccharophagus degradans</name>
    <dbReference type="NCBI Taxonomy" id="86304"/>
    <lineage>
        <taxon>Bacteria</taxon>
        <taxon>Pseudomonadati</taxon>
        <taxon>Pseudomonadota</taxon>
        <taxon>Gammaproteobacteria</taxon>
        <taxon>Cellvibrionales</taxon>
        <taxon>Cellvibrionaceae</taxon>
        <taxon>Saccharophagus</taxon>
    </lineage>
</organism>
<dbReference type="GO" id="GO:0007165">
    <property type="term" value="P:signal transduction"/>
    <property type="evidence" value="ECO:0007669"/>
    <property type="project" value="InterPro"/>
</dbReference>
<proteinExistence type="predicted"/>
<feature type="domain" description="EAL" evidence="2">
    <location>
        <begin position="400"/>
        <end position="642"/>
    </location>
</feature>
<dbReference type="SMART" id="SM00267">
    <property type="entry name" value="GGDEF"/>
    <property type="match status" value="1"/>
</dbReference>
<feature type="domain" description="GGDEF" evidence="4">
    <location>
        <begin position="266"/>
        <end position="395"/>
    </location>
</feature>
<dbReference type="InterPro" id="IPR003660">
    <property type="entry name" value="HAMP_dom"/>
</dbReference>
<dbReference type="SUPFAM" id="SSF158472">
    <property type="entry name" value="HAMP domain-like"/>
    <property type="match status" value="1"/>
</dbReference>
<dbReference type="SUPFAM" id="SSF55073">
    <property type="entry name" value="Nucleotide cyclase"/>
    <property type="match status" value="1"/>
</dbReference>
<dbReference type="Pfam" id="PF00563">
    <property type="entry name" value="EAL"/>
    <property type="match status" value="1"/>
</dbReference>
<dbReference type="InterPro" id="IPR029787">
    <property type="entry name" value="Nucleotide_cyclase"/>
</dbReference>
<dbReference type="InterPro" id="IPR001633">
    <property type="entry name" value="EAL_dom"/>
</dbReference>
<keyword evidence="1" id="KW-0472">Membrane</keyword>
<feature type="transmembrane region" description="Helical" evidence="1">
    <location>
        <begin position="7"/>
        <end position="28"/>
    </location>
</feature>
<gene>
    <name evidence="5" type="ORF">Q4521_11865</name>
</gene>
<dbReference type="SMART" id="SM00052">
    <property type="entry name" value="EAL"/>
    <property type="match status" value="1"/>
</dbReference>
<name>A0AAW7X8J4_9GAMM</name>
<keyword evidence="1" id="KW-1133">Transmembrane helix</keyword>
<comment type="caution">
    <text evidence="5">The sequence shown here is derived from an EMBL/GenBank/DDBJ whole genome shotgun (WGS) entry which is preliminary data.</text>
</comment>
<evidence type="ECO:0000259" key="3">
    <source>
        <dbReference type="PROSITE" id="PS50885"/>
    </source>
</evidence>
<dbReference type="CDD" id="cd01948">
    <property type="entry name" value="EAL"/>
    <property type="match status" value="1"/>
</dbReference>
<keyword evidence="1" id="KW-0812">Transmembrane</keyword>
<dbReference type="Proteomes" id="UP001169760">
    <property type="component" value="Unassembled WGS sequence"/>
</dbReference>
<dbReference type="Gene3D" id="6.20.270.20">
    <property type="entry name" value="LapD/MoxY periplasmic domain"/>
    <property type="match status" value="1"/>
</dbReference>
<dbReference type="GO" id="GO:0071111">
    <property type="term" value="F:cyclic-guanylate-specific phosphodiesterase activity"/>
    <property type="evidence" value="ECO:0007669"/>
    <property type="project" value="InterPro"/>
</dbReference>
<dbReference type="GO" id="GO:0016020">
    <property type="term" value="C:membrane"/>
    <property type="evidence" value="ECO:0007669"/>
    <property type="project" value="InterPro"/>
</dbReference>
<dbReference type="Gene3D" id="3.30.110.200">
    <property type="match status" value="1"/>
</dbReference>
<dbReference type="Gene3D" id="6.10.340.10">
    <property type="match status" value="1"/>
</dbReference>
<evidence type="ECO:0000259" key="4">
    <source>
        <dbReference type="PROSITE" id="PS50887"/>
    </source>
</evidence>
<dbReference type="PROSITE" id="PS50887">
    <property type="entry name" value="GGDEF"/>
    <property type="match status" value="1"/>
</dbReference>
<evidence type="ECO:0000313" key="5">
    <source>
        <dbReference type="EMBL" id="MDO6423172.1"/>
    </source>
</evidence>
<feature type="domain" description="HAMP" evidence="3">
    <location>
        <begin position="172"/>
        <end position="224"/>
    </location>
</feature>
<evidence type="ECO:0000259" key="2">
    <source>
        <dbReference type="PROSITE" id="PS50883"/>
    </source>
</evidence>
<dbReference type="Pfam" id="PF00990">
    <property type="entry name" value="GGDEF"/>
    <property type="match status" value="1"/>
</dbReference>
<dbReference type="PROSITE" id="PS50885">
    <property type="entry name" value="HAMP"/>
    <property type="match status" value="1"/>
</dbReference>
<dbReference type="Gene3D" id="3.20.20.450">
    <property type="entry name" value="EAL domain"/>
    <property type="match status" value="1"/>
</dbReference>
<evidence type="ECO:0000313" key="6">
    <source>
        <dbReference type="Proteomes" id="UP001169760"/>
    </source>
</evidence>
<protein>
    <submittedName>
        <fullName evidence="5">EAL domain-containing protein</fullName>
    </submittedName>
</protein>
<dbReference type="InterPro" id="IPR032244">
    <property type="entry name" value="LapD_MoxY_N"/>
</dbReference>
<evidence type="ECO:0000256" key="1">
    <source>
        <dbReference type="SAM" id="Phobius"/>
    </source>
</evidence>
<dbReference type="PROSITE" id="PS50883">
    <property type="entry name" value="EAL"/>
    <property type="match status" value="1"/>
</dbReference>
<dbReference type="PANTHER" id="PTHR33121:SF79">
    <property type="entry name" value="CYCLIC DI-GMP PHOSPHODIESTERASE PDED-RELATED"/>
    <property type="match status" value="1"/>
</dbReference>
<dbReference type="InterPro" id="IPR042461">
    <property type="entry name" value="LapD_MoxY_peri_C"/>
</dbReference>
<dbReference type="RefSeq" id="WP_280946007.1">
    <property type="nucleotide sequence ID" value="NZ_CP123764.1"/>
</dbReference>
<dbReference type="SMART" id="SM00304">
    <property type="entry name" value="HAMP"/>
    <property type="match status" value="1"/>
</dbReference>
<dbReference type="NCBIfam" id="TIGR00254">
    <property type="entry name" value="GGDEF"/>
    <property type="match status" value="1"/>
</dbReference>